<name>A0ABN1NW24_9ACTN</name>
<feature type="compositionally biased region" description="Pro residues" evidence="1">
    <location>
        <begin position="449"/>
        <end position="482"/>
    </location>
</feature>
<accession>A0ABN1NW24</accession>
<dbReference type="RefSeq" id="WP_344050803.1">
    <property type="nucleotide sequence ID" value="NZ_BAAAHG010000029.1"/>
</dbReference>
<evidence type="ECO:0000313" key="3">
    <source>
        <dbReference type="Proteomes" id="UP001501005"/>
    </source>
</evidence>
<evidence type="ECO:0000313" key="2">
    <source>
        <dbReference type="EMBL" id="GAA0918152.1"/>
    </source>
</evidence>
<feature type="compositionally biased region" description="Low complexity" evidence="1">
    <location>
        <begin position="389"/>
        <end position="403"/>
    </location>
</feature>
<feature type="compositionally biased region" description="Basic and acidic residues" evidence="1">
    <location>
        <begin position="486"/>
        <end position="512"/>
    </location>
</feature>
<keyword evidence="3" id="KW-1185">Reference proteome</keyword>
<sequence length="519" mass="55743">MADFRRQPEWQQQADRHSTLIDPVLTVRPISRFDYTARRPVTAIDHALVFATAGGTYDVYVPPHRPTRKDAATRRYVSVYEVDMGSHPVRLEVELPSDDDAFSFGAAVDLTWRVSDPEAFVRSGERDVPARLAREFQQIARPASRKFAIEDSPAAEAAVQQAVDGSVFAAGTGLDVTCMVRLRLDDEAVAHRRRQRSLRYESEMLDPEHAFRMRQVQQQYELQMLWQRQQYQLMAEKIRFYQYHLQYGGVGAWALHLAAHPEDTQLVINNIHQDQLAFIRTQLELISGDELEDYQKAESLKQIRREIDDLIRRRSTVPGAQGALPAGAPQPAGAHGGPHGAAVPEAYTGQAPEASGAPQPGVPQPGTAGPQDVPGPQPGVTPPVPPPDAFGTPTAAPSYGAGTPVPPPPPYAPGRMPPATPAMPCSGVPGAFPGAAPAPPSDRGASPAAPAPSVPPGPVPAVPPARPAPAPSHAPGDVPAPPAGDVRTDEPPRAQDTAQERAQADGHRHGQDNGDGDPT</sequence>
<feature type="compositionally biased region" description="Low complexity" evidence="1">
    <location>
        <begin position="318"/>
        <end position="333"/>
    </location>
</feature>
<feature type="compositionally biased region" description="Low complexity" evidence="1">
    <location>
        <begin position="429"/>
        <end position="448"/>
    </location>
</feature>
<protein>
    <recommendedName>
        <fullName evidence="4">PE-PGRS family protein</fullName>
    </recommendedName>
</protein>
<feature type="region of interest" description="Disordered" evidence="1">
    <location>
        <begin position="318"/>
        <end position="519"/>
    </location>
</feature>
<dbReference type="Proteomes" id="UP001501005">
    <property type="component" value="Unassembled WGS sequence"/>
</dbReference>
<gene>
    <name evidence="2" type="ORF">GCM10009549_35550</name>
</gene>
<reference evidence="2 3" key="1">
    <citation type="journal article" date="2019" name="Int. J. Syst. Evol. Microbiol.">
        <title>The Global Catalogue of Microorganisms (GCM) 10K type strain sequencing project: providing services to taxonomists for standard genome sequencing and annotation.</title>
        <authorList>
            <consortium name="The Broad Institute Genomics Platform"/>
            <consortium name="The Broad Institute Genome Sequencing Center for Infectious Disease"/>
            <person name="Wu L."/>
            <person name="Ma J."/>
        </authorList>
    </citation>
    <scope>NUCLEOTIDE SEQUENCE [LARGE SCALE GENOMIC DNA]</scope>
    <source>
        <strain evidence="2 3">JCM 10673</strain>
    </source>
</reference>
<feature type="compositionally biased region" description="Pro residues" evidence="1">
    <location>
        <begin position="404"/>
        <end position="421"/>
    </location>
</feature>
<proteinExistence type="predicted"/>
<comment type="caution">
    <text evidence="2">The sequence shown here is derived from an EMBL/GenBank/DDBJ whole genome shotgun (WGS) entry which is preliminary data.</text>
</comment>
<dbReference type="EMBL" id="BAAAHG010000029">
    <property type="protein sequence ID" value="GAA0918152.1"/>
    <property type="molecule type" value="Genomic_DNA"/>
</dbReference>
<organism evidence="2 3">
    <name type="scientific">Streptomyces thermoalcalitolerans</name>
    <dbReference type="NCBI Taxonomy" id="65605"/>
    <lineage>
        <taxon>Bacteria</taxon>
        <taxon>Bacillati</taxon>
        <taxon>Actinomycetota</taxon>
        <taxon>Actinomycetes</taxon>
        <taxon>Kitasatosporales</taxon>
        <taxon>Streptomycetaceae</taxon>
        <taxon>Streptomyces</taxon>
    </lineage>
</organism>
<feature type="compositionally biased region" description="Pro residues" evidence="1">
    <location>
        <begin position="373"/>
        <end position="388"/>
    </location>
</feature>
<evidence type="ECO:0008006" key="4">
    <source>
        <dbReference type="Google" id="ProtNLM"/>
    </source>
</evidence>
<evidence type="ECO:0000256" key="1">
    <source>
        <dbReference type="SAM" id="MobiDB-lite"/>
    </source>
</evidence>